<dbReference type="EMBL" id="CP001301">
    <property type="protein sequence ID" value="ACL34441.1"/>
    <property type="molecule type" value="Genomic_DNA"/>
</dbReference>
<gene>
    <name evidence="2" type="ORF">BGAPBR_E0029</name>
</gene>
<keyword evidence="3" id="KW-1185">Reference proteome</keyword>
<reference evidence="2" key="1">
    <citation type="submission" date="2008-12" db="EMBL/GenBank/DDBJ databases">
        <authorList>
            <person name="Fraser-Liggett C.M."/>
            <person name="Mongodin E.F."/>
            <person name="Casjens B."/>
            <person name="Dunn J."/>
            <person name="Luft B."/>
            <person name="Qiu W."/>
            <person name="Schutzer S."/>
            <person name="Sebastian Y."/>
        </authorList>
    </citation>
    <scope>NUCLEOTIDE SEQUENCE [LARGE SCALE GENOMIC DNA]</scope>
    <source>
        <strain evidence="2">PBr</strain>
        <plasmid evidence="2">PBr_lp25</plasmid>
    </source>
</reference>
<sequence length="42" mass="4830">MAILSGIVLSYFLIRLTTVFLILKPNKELNSKKNITEIAFYI</sequence>
<dbReference type="AlphaFoldDB" id="B8F0K9"/>
<keyword evidence="2" id="KW-0614">Plasmid</keyword>
<feature type="transmembrane region" description="Helical" evidence="1">
    <location>
        <begin position="6"/>
        <end position="23"/>
    </location>
</feature>
<evidence type="ECO:0000313" key="2">
    <source>
        <dbReference type="EMBL" id="ACL34441.1"/>
    </source>
</evidence>
<accession>B8F0K9</accession>
<proteinExistence type="predicted"/>
<keyword evidence="1" id="KW-0472">Membrane</keyword>
<geneLocation type="plasmid" evidence="2 3">
    <name>PBr_lp25</name>
</geneLocation>
<evidence type="ECO:0000313" key="3">
    <source>
        <dbReference type="Proteomes" id="UP000006103"/>
    </source>
</evidence>
<dbReference type="Proteomes" id="UP000006103">
    <property type="component" value="Plasmid PBr_lp25"/>
</dbReference>
<keyword evidence="1" id="KW-0812">Transmembrane</keyword>
<evidence type="ECO:0000256" key="1">
    <source>
        <dbReference type="SAM" id="Phobius"/>
    </source>
</evidence>
<protein>
    <submittedName>
        <fullName evidence="2">Uncharacterized protein</fullName>
    </submittedName>
</protein>
<organism evidence="2 3">
    <name type="scientific">Borreliella garinii PBr</name>
    <dbReference type="NCBI Taxonomy" id="498743"/>
    <lineage>
        <taxon>Bacteria</taxon>
        <taxon>Pseudomonadati</taxon>
        <taxon>Spirochaetota</taxon>
        <taxon>Spirochaetia</taxon>
        <taxon>Spirochaetales</taxon>
        <taxon>Borreliaceae</taxon>
        <taxon>Borreliella</taxon>
    </lineage>
</organism>
<keyword evidence="1" id="KW-1133">Transmembrane helix</keyword>
<name>B8F0K9_BORGR</name>